<dbReference type="InterPro" id="IPR036291">
    <property type="entry name" value="NAD(P)-bd_dom_sf"/>
</dbReference>
<accession>A0A934WVR4</accession>
<dbReference type="InterPro" id="IPR051911">
    <property type="entry name" value="SDR_oxidoreductase"/>
</dbReference>
<keyword evidence="2" id="KW-0560">Oxidoreductase</keyword>
<dbReference type="InterPro" id="IPR002347">
    <property type="entry name" value="SDR_fam"/>
</dbReference>
<keyword evidence="5" id="KW-1185">Reference proteome</keyword>
<organism evidence="4 5">
    <name type="scientific">Marivirga aurantiaca</name>
    <dbReference type="NCBI Taxonomy" id="2802615"/>
    <lineage>
        <taxon>Bacteria</taxon>
        <taxon>Pseudomonadati</taxon>
        <taxon>Bacteroidota</taxon>
        <taxon>Cytophagia</taxon>
        <taxon>Cytophagales</taxon>
        <taxon>Marivirgaceae</taxon>
        <taxon>Marivirga</taxon>
    </lineage>
</organism>
<dbReference type="PRINTS" id="PR00081">
    <property type="entry name" value="GDHRDH"/>
</dbReference>
<dbReference type="Proteomes" id="UP000611723">
    <property type="component" value="Unassembled WGS sequence"/>
</dbReference>
<evidence type="ECO:0000313" key="5">
    <source>
        <dbReference type="Proteomes" id="UP000611723"/>
    </source>
</evidence>
<reference evidence="4" key="1">
    <citation type="submission" date="2021-01" db="EMBL/GenBank/DDBJ databases">
        <title>Marivirga aurantiaca sp. nov., isolated from intertidal surface sediments.</title>
        <authorList>
            <person name="Zhang M."/>
        </authorList>
    </citation>
    <scope>NUCLEOTIDE SEQUENCE</scope>
    <source>
        <strain evidence="4">S37H4</strain>
    </source>
</reference>
<sequence>MAKTILITGASSGIGKETAFYFAKKGWNVAATMRKPQNEKELKETDHLKLFELDVLNTGSIQKAIEATITAFGKIDVLLNNAGYGMAGVMEYASKESIQHQFDVNVFGLFEVTKQILPHFRQQKSGRIINISSMGGRVSFPLFTYYHATKYAVEGFSESLNYELNPLGIDVKLIEPGGVQTDFAGRSMNFVEGNLTDYNQIQNKLHNALQGDEAAFPSKPTDVAKVIFEAATTSSKKMRYLVGKDAKMMVRMKKILGTNNFQRLVKRHYKL</sequence>
<evidence type="ECO:0000313" key="4">
    <source>
        <dbReference type="EMBL" id="MBK6263827.1"/>
    </source>
</evidence>
<dbReference type="PANTHER" id="PTHR43976">
    <property type="entry name" value="SHORT CHAIN DEHYDROGENASE"/>
    <property type="match status" value="1"/>
</dbReference>
<proteinExistence type="inferred from homology"/>
<evidence type="ECO:0000256" key="2">
    <source>
        <dbReference type="ARBA" id="ARBA00023002"/>
    </source>
</evidence>
<evidence type="ECO:0000256" key="3">
    <source>
        <dbReference type="RuleBase" id="RU000363"/>
    </source>
</evidence>
<dbReference type="Gene3D" id="3.40.50.720">
    <property type="entry name" value="NAD(P)-binding Rossmann-like Domain"/>
    <property type="match status" value="1"/>
</dbReference>
<protein>
    <submittedName>
        <fullName evidence="4">SDR family oxidoreductase</fullName>
    </submittedName>
</protein>
<dbReference type="CDD" id="cd05374">
    <property type="entry name" value="17beta-HSD-like_SDR_c"/>
    <property type="match status" value="1"/>
</dbReference>
<dbReference type="RefSeq" id="WP_201429512.1">
    <property type="nucleotide sequence ID" value="NZ_JAEQBW010000001.1"/>
</dbReference>
<evidence type="ECO:0000256" key="1">
    <source>
        <dbReference type="ARBA" id="ARBA00006484"/>
    </source>
</evidence>
<gene>
    <name evidence="4" type="ORF">JKA74_02165</name>
</gene>
<comment type="similarity">
    <text evidence="1 3">Belongs to the short-chain dehydrogenases/reductases (SDR) family.</text>
</comment>
<comment type="caution">
    <text evidence="4">The sequence shown here is derived from an EMBL/GenBank/DDBJ whole genome shotgun (WGS) entry which is preliminary data.</text>
</comment>
<dbReference type="SUPFAM" id="SSF51735">
    <property type="entry name" value="NAD(P)-binding Rossmann-fold domains"/>
    <property type="match status" value="1"/>
</dbReference>
<dbReference type="PRINTS" id="PR00080">
    <property type="entry name" value="SDRFAMILY"/>
</dbReference>
<dbReference type="Pfam" id="PF00106">
    <property type="entry name" value="adh_short"/>
    <property type="match status" value="1"/>
</dbReference>
<dbReference type="EMBL" id="JAEQBW010000001">
    <property type="protein sequence ID" value="MBK6263827.1"/>
    <property type="molecule type" value="Genomic_DNA"/>
</dbReference>
<dbReference type="PANTHER" id="PTHR43976:SF16">
    <property type="entry name" value="SHORT-CHAIN DEHYDROGENASE_REDUCTASE FAMILY PROTEIN"/>
    <property type="match status" value="1"/>
</dbReference>
<dbReference type="GO" id="GO:0016491">
    <property type="term" value="F:oxidoreductase activity"/>
    <property type="evidence" value="ECO:0007669"/>
    <property type="project" value="UniProtKB-KW"/>
</dbReference>
<dbReference type="AlphaFoldDB" id="A0A934WVR4"/>
<name>A0A934WVR4_9BACT</name>